<dbReference type="Proteomes" id="UP001487740">
    <property type="component" value="Unassembled WGS sequence"/>
</dbReference>
<dbReference type="EMBL" id="JARAKH010000012">
    <property type="protein sequence ID" value="KAK8398851.1"/>
    <property type="molecule type" value="Genomic_DNA"/>
</dbReference>
<sequence length="100" mass="11066">MREWKDLGGSGVEEGGSERPVLGAEPFSVSQVRCRLRKDIDGMHSYKLAADSRPPSWPVVNDSHKEGRGISLLPPYWSIGPQALDQWRRECVRPPASAAP</sequence>
<evidence type="ECO:0000313" key="3">
    <source>
        <dbReference type="Proteomes" id="UP001487740"/>
    </source>
</evidence>
<name>A0AAW0UGC0_SCYPA</name>
<reference evidence="2 3" key="1">
    <citation type="submission" date="2023-03" db="EMBL/GenBank/DDBJ databases">
        <title>High-quality genome of Scylla paramamosain provides insights in environmental adaptation.</title>
        <authorList>
            <person name="Zhang L."/>
        </authorList>
    </citation>
    <scope>NUCLEOTIDE SEQUENCE [LARGE SCALE GENOMIC DNA]</scope>
    <source>
        <strain evidence="2">LZ_2023a</strain>
        <tissue evidence="2">Muscle</tissue>
    </source>
</reference>
<keyword evidence="3" id="KW-1185">Reference proteome</keyword>
<feature type="region of interest" description="Disordered" evidence="1">
    <location>
        <begin position="1"/>
        <end position="24"/>
    </location>
</feature>
<dbReference type="AlphaFoldDB" id="A0AAW0UGC0"/>
<comment type="caution">
    <text evidence="2">The sequence shown here is derived from an EMBL/GenBank/DDBJ whole genome shotgun (WGS) entry which is preliminary data.</text>
</comment>
<protein>
    <submittedName>
        <fullName evidence="2">Uncharacterized protein</fullName>
    </submittedName>
</protein>
<organism evidence="2 3">
    <name type="scientific">Scylla paramamosain</name>
    <name type="common">Mud crab</name>
    <dbReference type="NCBI Taxonomy" id="85552"/>
    <lineage>
        <taxon>Eukaryota</taxon>
        <taxon>Metazoa</taxon>
        <taxon>Ecdysozoa</taxon>
        <taxon>Arthropoda</taxon>
        <taxon>Crustacea</taxon>
        <taxon>Multicrustacea</taxon>
        <taxon>Malacostraca</taxon>
        <taxon>Eumalacostraca</taxon>
        <taxon>Eucarida</taxon>
        <taxon>Decapoda</taxon>
        <taxon>Pleocyemata</taxon>
        <taxon>Brachyura</taxon>
        <taxon>Eubrachyura</taxon>
        <taxon>Portunoidea</taxon>
        <taxon>Portunidae</taxon>
        <taxon>Portuninae</taxon>
        <taxon>Scylla</taxon>
    </lineage>
</organism>
<proteinExistence type="predicted"/>
<gene>
    <name evidence="2" type="ORF">O3P69_004149</name>
</gene>
<accession>A0AAW0UGC0</accession>
<evidence type="ECO:0000313" key="2">
    <source>
        <dbReference type="EMBL" id="KAK8398851.1"/>
    </source>
</evidence>
<evidence type="ECO:0000256" key="1">
    <source>
        <dbReference type="SAM" id="MobiDB-lite"/>
    </source>
</evidence>